<dbReference type="InterPro" id="IPR037883">
    <property type="entry name" value="Knr4/Smi1-like_sf"/>
</dbReference>
<accession>A0ABR9HD62</accession>
<dbReference type="Gene3D" id="3.40.1580.10">
    <property type="entry name" value="SMI1/KNR4-like"/>
    <property type="match status" value="1"/>
</dbReference>
<evidence type="ECO:0008006" key="3">
    <source>
        <dbReference type="Google" id="ProtNLM"/>
    </source>
</evidence>
<dbReference type="EMBL" id="JADBDY010000001">
    <property type="protein sequence ID" value="MBE1456973.1"/>
    <property type="molecule type" value="Genomic_DNA"/>
</dbReference>
<name>A0ABR9HD62_9ACTN</name>
<dbReference type="SUPFAM" id="SSF160631">
    <property type="entry name" value="SMI1/KNR4-like"/>
    <property type="match status" value="1"/>
</dbReference>
<proteinExistence type="predicted"/>
<keyword evidence="2" id="KW-1185">Reference proteome</keyword>
<gene>
    <name evidence="1" type="ORF">H4W79_001187</name>
</gene>
<evidence type="ECO:0000313" key="1">
    <source>
        <dbReference type="EMBL" id="MBE1456973.1"/>
    </source>
</evidence>
<reference evidence="1 2" key="1">
    <citation type="submission" date="2020-10" db="EMBL/GenBank/DDBJ databases">
        <title>Sequencing the genomes of 1000 actinobacteria strains.</title>
        <authorList>
            <person name="Klenk H.-P."/>
        </authorList>
    </citation>
    <scope>NUCLEOTIDE SEQUENCE [LARGE SCALE GENOMIC DNA]</scope>
    <source>
        <strain evidence="1 2">DSM 45157</strain>
    </source>
</reference>
<sequence>MVSVEGLANSSGLDAPRRYRVDWSRAEAEVGAPLPLDYKEYVYWFGPGHFGDFLYAYTPGVELENIDLAGGLRLARDAFEHHRELDEQLQSKYEQPYPLFPEQGGWLPWAHTIDGDLMFWVTSPGDPNNWTIAAASREDDIEHFNGGFLDYLYSYIWGSKDIEFFPHEEGLEAPLRFYPFDVTWTGEGERLDPYGYFENP</sequence>
<dbReference type="Proteomes" id="UP000598217">
    <property type="component" value="Unassembled WGS sequence"/>
</dbReference>
<evidence type="ECO:0000313" key="2">
    <source>
        <dbReference type="Proteomes" id="UP000598217"/>
    </source>
</evidence>
<protein>
    <recommendedName>
        <fullName evidence="3">SMI1 / KNR4 family (SUKH-1)</fullName>
    </recommendedName>
</protein>
<comment type="caution">
    <text evidence="1">The sequence shown here is derived from an EMBL/GenBank/DDBJ whole genome shotgun (WGS) entry which is preliminary data.</text>
</comment>
<organism evidence="1 2">
    <name type="scientific">Nocardiopsis terrae</name>
    <dbReference type="NCBI Taxonomy" id="372655"/>
    <lineage>
        <taxon>Bacteria</taxon>
        <taxon>Bacillati</taxon>
        <taxon>Actinomycetota</taxon>
        <taxon>Actinomycetes</taxon>
        <taxon>Streptosporangiales</taxon>
        <taxon>Nocardiopsidaceae</taxon>
        <taxon>Nocardiopsis</taxon>
    </lineage>
</organism>